<proteinExistence type="predicted"/>
<dbReference type="EMBL" id="VTHL01000003">
    <property type="protein sequence ID" value="TYZ12554.1"/>
    <property type="molecule type" value="Genomic_DNA"/>
</dbReference>
<gene>
    <name evidence="1" type="ORF">FY528_04455</name>
</gene>
<organism evidence="1 2">
    <name type="scientific">Hymenobacter lutimineralis</name>
    <dbReference type="NCBI Taxonomy" id="2606448"/>
    <lineage>
        <taxon>Bacteria</taxon>
        <taxon>Pseudomonadati</taxon>
        <taxon>Bacteroidota</taxon>
        <taxon>Cytophagia</taxon>
        <taxon>Cytophagales</taxon>
        <taxon>Hymenobacteraceae</taxon>
        <taxon>Hymenobacter</taxon>
    </lineage>
</organism>
<comment type="caution">
    <text evidence="1">The sequence shown here is derived from an EMBL/GenBank/DDBJ whole genome shotgun (WGS) entry which is preliminary data.</text>
</comment>
<sequence>MRKLRSRLALLLLLCFVRVLLPDTWVLALHQHTHTTDELAHAVTWPKGKALFSAKHQHCNADQFFKSAFEPAPGVQLEAPVAGIFAAPTAEEIVSLWAATPFATYQLRGPPTRA</sequence>
<reference evidence="1 2" key="1">
    <citation type="submission" date="2019-08" db="EMBL/GenBank/DDBJ databases">
        <authorList>
            <person name="Seo M.-J."/>
        </authorList>
    </citation>
    <scope>NUCLEOTIDE SEQUENCE [LARGE SCALE GENOMIC DNA]</scope>
    <source>
        <strain evidence="1 2">KIGAM108</strain>
    </source>
</reference>
<dbReference type="RefSeq" id="WP_149069793.1">
    <property type="nucleotide sequence ID" value="NZ_VTHL01000003.1"/>
</dbReference>
<name>A0A5D6VDD1_9BACT</name>
<dbReference type="AlphaFoldDB" id="A0A5D6VDD1"/>
<dbReference type="Proteomes" id="UP000322791">
    <property type="component" value="Unassembled WGS sequence"/>
</dbReference>
<accession>A0A5D6VDD1</accession>
<keyword evidence="2" id="KW-1185">Reference proteome</keyword>
<protein>
    <submittedName>
        <fullName evidence="1">Uncharacterized protein</fullName>
    </submittedName>
</protein>
<evidence type="ECO:0000313" key="2">
    <source>
        <dbReference type="Proteomes" id="UP000322791"/>
    </source>
</evidence>
<evidence type="ECO:0000313" key="1">
    <source>
        <dbReference type="EMBL" id="TYZ12554.1"/>
    </source>
</evidence>